<dbReference type="Proteomes" id="UP001157418">
    <property type="component" value="Unassembled WGS sequence"/>
</dbReference>
<protein>
    <submittedName>
        <fullName evidence="2">Uncharacterized protein</fullName>
    </submittedName>
</protein>
<keyword evidence="3" id="KW-1185">Reference proteome</keyword>
<gene>
    <name evidence="2" type="ORF">LVIROSA_LOCUS27844</name>
</gene>
<accession>A0AAU9NV64</accession>
<feature type="region of interest" description="Disordered" evidence="1">
    <location>
        <begin position="63"/>
        <end position="84"/>
    </location>
</feature>
<name>A0AAU9NV64_9ASTR</name>
<evidence type="ECO:0000313" key="2">
    <source>
        <dbReference type="EMBL" id="CAH1441809.1"/>
    </source>
</evidence>
<comment type="caution">
    <text evidence="2">The sequence shown here is derived from an EMBL/GenBank/DDBJ whole genome shotgun (WGS) entry which is preliminary data.</text>
</comment>
<evidence type="ECO:0000256" key="1">
    <source>
        <dbReference type="SAM" id="MobiDB-lite"/>
    </source>
</evidence>
<evidence type="ECO:0000313" key="3">
    <source>
        <dbReference type="Proteomes" id="UP001157418"/>
    </source>
</evidence>
<dbReference type="AlphaFoldDB" id="A0AAU9NV64"/>
<sequence length="102" mass="12125">MRVFESHKWLIWFDCGPKEAVMGVNRIERCRKEIRGKKQWCLILKIGVARARGDFWTPVAVKRAAEDSGSREDGERRPDGSFKEGKFRCRRSRWRKCKRRGK</sequence>
<proteinExistence type="predicted"/>
<dbReference type="EMBL" id="CAKMRJ010005412">
    <property type="protein sequence ID" value="CAH1441809.1"/>
    <property type="molecule type" value="Genomic_DNA"/>
</dbReference>
<organism evidence="2 3">
    <name type="scientific">Lactuca virosa</name>
    <dbReference type="NCBI Taxonomy" id="75947"/>
    <lineage>
        <taxon>Eukaryota</taxon>
        <taxon>Viridiplantae</taxon>
        <taxon>Streptophyta</taxon>
        <taxon>Embryophyta</taxon>
        <taxon>Tracheophyta</taxon>
        <taxon>Spermatophyta</taxon>
        <taxon>Magnoliopsida</taxon>
        <taxon>eudicotyledons</taxon>
        <taxon>Gunneridae</taxon>
        <taxon>Pentapetalae</taxon>
        <taxon>asterids</taxon>
        <taxon>campanulids</taxon>
        <taxon>Asterales</taxon>
        <taxon>Asteraceae</taxon>
        <taxon>Cichorioideae</taxon>
        <taxon>Cichorieae</taxon>
        <taxon>Lactucinae</taxon>
        <taxon>Lactuca</taxon>
    </lineage>
</organism>
<reference evidence="2 3" key="1">
    <citation type="submission" date="2022-01" db="EMBL/GenBank/DDBJ databases">
        <authorList>
            <person name="Xiong W."/>
            <person name="Schranz E."/>
        </authorList>
    </citation>
    <scope>NUCLEOTIDE SEQUENCE [LARGE SCALE GENOMIC DNA]</scope>
</reference>